<accession>A0A328HB95</accession>
<evidence type="ECO:0000313" key="3">
    <source>
        <dbReference type="Proteomes" id="UP000249166"/>
    </source>
</evidence>
<feature type="region of interest" description="Disordered" evidence="1">
    <location>
        <begin position="61"/>
        <end position="86"/>
    </location>
</feature>
<proteinExistence type="predicted"/>
<dbReference type="Proteomes" id="UP000249166">
    <property type="component" value="Unassembled WGS sequence"/>
</dbReference>
<reference evidence="2 3" key="1">
    <citation type="submission" date="2018-04" db="EMBL/GenBank/DDBJ databases">
        <title>Bacteria isolated from cave deposits of Manipur.</title>
        <authorList>
            <person name="Sahoo D."/>
            <person name="Sarangthem I."/>
            <person name="Nandeibam J."/>
        </authorList>
    </citation>
    <scope>NUCLEOTIDE SEQUENCE [LARGE SCALE GENOMIC DNA]</scope>
    <source>
        <strain evidence="3">mrc11</strain>
    </source>
</reference>
<evidence type="ECO:0000313" key="2">
    <source>
        <dbReference type="EMBL" id="RAM35842.1"/>
    </source>
</evidence>
<organism evidence="2 3">
    <name type="scientific">Arthrobacter globiformis</name>
    <dbReference type="NCBI Taxonomy" id="1665"/>
    <lineage>
        <taxon>Bacteria</taxon>
        <taxon>Bacillati</taxon>
        <taxon>Actinomycetota</taxon>
        <taxon>Actinomycetes</taxon>
        <taxon>Micrococcales</taxon>
        <taxon>Micrococcaceae</taxon>
        <taxon>Arthrobacter</taxon>
    </lineage>
</organism>
<feature type="compositionally biased region" description="Polar residues" evidence="1">
    <location>
        <begin position="73"/>
        <end position="86"/>
    </location>
</feature>
<protein>
    <submittedName>
        <fullName evidence="2">Uncharacterized protein</fullName>
    </submittedName>
</protein>
<dbReference type="AlphaFoldDB" id="A0A328HB95"/>
<dbReference type="EMBL" id="QLNP01000098">
    <property type="protein sequence ID" value="RAM35842.1"/>
    <property type="molecule type" value="Genomic_DNA"/>
</dbReference>
<evidence type="ECO:0000256" key="1">
    <source>
        <dbReference type="SAM" id="MobiDB-lite"/>
    </source>
</evidence>
<sequence>MPDMLSSLSVLVFGDFLAEHPIQFGQFLVQGRDFSGERGDVSQQLRLQAVQRPDRCAALSAHRPVRAEPRASIRSTTTGFEQRSLP</sequence>
<name>A0A328HB95_ARTGO</name>
<gene>
    <name evidence="2" type="ORF">DBZ45_16840</name>
</gene>
<comment type="caution">
    <text evidence="2">The sequence shown here is derived from an EMBL/GenBank/DDBJ whole genome shotgun (WGS) entry which is preliminary data.</text>
</comment>